<sequence>MVTVTSLNNKTASLLEPRAAAPQIRLKTLKKLREAGIPAGLLVAPIIPAEHILNRLRDSREGKLYHADFKSRMTGSGIYADLIYKRFTLKKKKLGFPGLPKYDCSLFRVPSEQSSLFEA</sequence>
<name>A0AAE0RL79_9BIVA</name>
<gene>
    <name evidence="4" type="ORF">CHS0354_030115</name>
</gene>
<evidence type="ECO:0000256" key="2">
    <source>
        <dbReference type="ARBA" id="ARBA00023004"/>
    </source>
</evidence>
<accession>A0AAE0RL79</accession>
<protein>
    <submittedName>
        <fullName evidence="4">Uncharacterized protein</fullName>
    </submittedName>
</protein>
<evidence type="ECO:0000256" key="1">
    <source>
        <dbReference type="ARBA" id="ARBA00022723"/>
    </source>
</evidence>
<evidence type="ECO:0000256" key="3">
    <source>
        <dbReference type="ARBA" id="ARBA00023014"/>
    </source>
</evidence>
<dbReference type="PANTHER" id="PTHR43432:SF3">
    <property type="entry name" value="SLR0285 PROTEIN"/>
    <property type="match status" value="1"/>
</dbReference>
<organism evidence="4 5">
    <name type="scientific">Potamilus streckersoni</name>
    <dbReference type="NCBI Taxonomy" id="2493646"/>
    <lineage>
        <taxon>Eukaryota</taxon>
        <taxon>Metazoa</taxon>
        <taxon>Spiralia</taxon>
        <taxon>Lophotrochozoa</taxon>
        <taxon>Mollusca</taxon>
        <taxon>Bivalvia</taxon>
        <taxon>Autobranchia</taxon>
        <taxon>Heteroconchia</taxon>
        <taxon>Palaeoheterodonta</taxon>
        <taxon>Unionida</taxon>
        <taxon>Unionoidea</taxon>
        <taxon>Unionidae</taxon>
        <taxon>Ambleminae</taxon>
        <taxon>Lampsilini</taxon>
        <taxon>Potamilus</taxon>
    </lineage>
</organism>
<dbReference type="Gene3D" id="3.80.30.30">
    <property type="match status" value="1"/>
</dbReference>
<dbReference type="GO" id="GO:0051536">
    <property type="term" value="F:iron-sulfur cluster binding"/>
    <property type="evidence" value="ECO:0007669"/>
    <property type="project" value="UniProtKB-KW"/>
</dbReference>
<evidence type="ECO:0000313" key="5">
    <source>
        <dbReference type="Proteomes" id="UP001195483"/>
    </source>
</evidence>
<keyword evidence="2" id="KW-0408">Iron</keyword>
<dbReference type="AlphaFoldDB" id="A0AAE0RL79"/>
<evidence type="ECO:0000313" key="4">
    <source>
        <dbReference type="EMBL" id="KAK3575783.1"/>
    </source>
</evidence>
<dbReference type="EMBL" id="JAEAOA010001795">
    <property type="protein sequence ID" value="KAK3575783.1"/>
    <property type="molecule type" value="Genomic_DNA"/>
</dbReference>
<comment type="caution">
    <text evidence="4">The sequence shown here is derived from an EMBL/GenBank/DDBJ whole genome shotgun (WGS) entry which is preliminary data.</text>
</comment>
<dbReference type="Proteomes" id="UP001195483">
    <property type="component" value="Unassembled WGS sequence"/>
</dbReference>
<reference evidence="4" key="3">
    <citation type="submission" date="2023-05" db="EMBL/GenBank/DDBJ databases">
        <authorList>
            <person name="Smith C.H."/>
        </authorList>
    </citation>
    <scope>NUCLEOTIDE SEQUENCE</scope>
    <source>
        <strain evidence="4">CHS0354</strain>
        <tissue evidence="4">Mantle</tissue>
    </source>
</reference>
<dbReference type="InterPro" id="IPR040086">
    <property type="entry name" value="MJ0683-like"/>
</dbReference>
<reference evidence="4" key="2">
    <citation type="journal article" date="2021" name="Genome Biol. Evol.">
        <title>Developing a high-quality reference genome for a parasitic bivalve with doubly uniparental inheritance (Bivalvia: Unionida).</title>
        <authorList>
            <person name="Smith C.H."/>
        </authorList>
    </citation>
    <scope>NUCLEOTIDE SEQUENCE</scope>
    <source>
        <strain evidence="4">CHS0354</strain>
        <tissue evidence="4">Mantle</tissue>
    </source>
</reference>
<proteinExistence type="predicted"/>
<dbReference type="GO" id="GO:0046872">
    <property type="term" value="F:metal ion binding"/>
    <property type="evidence" value="ECO:0007669"/>
    <property type="project" value="UniProtKB-KW"/>
</dbReference>
<reference evidence="4" key="1">
    <citation type="journal article" date="2021" name="Genome Biol. Evol.">
        <title>A High-Quality Reference Genome for a Parasitic Bivalve with Doubly Uniparental Inheritance (Bivalvia: Unionida).</title>
        <authorList>
            <person name="Smith C.H."/>
        </authorList>
    </citation>
    <scope>NUCLEOTIDE SEQUENCE</scope>
    <source>
        <strain evidence="4">CHS0354</strain>
    </source>
</reference>
<keyword evidence="5" id="KW-1185">Reference proteome</keyword>
<keyword evidence="3" id="KW-0411">Iron-sulfur</keyword>
<keyword evidence="1" id="KW-0479">Metal-binding</keyword>
<dbReference type="PANTHER" id="PTHR43432">
    <property type="entry name" value="SLR0285 PROTEIN"/>
    <property type="match status" value="1"/>
</dbReference>